<organism evidence="2 3">
    <name type="scientific">Klebsiella oxytoca</name>
    <dbReference type="NCBI Taxonomy" id="571"/>
    <lineage>
        <taxon>Bacteria</taxon>
        <taxon>Pseudomonadati</taxon>
        <taxon>Pseudomonadota</taxon>
        <taxon>Gammaproteobacteria</taxon>
        <taxon>Enterobacterales</taxon>
        <taxon>Enterobacteriaceae</taxon>
        <taxon>Klebsiella/Raoultella group</taxon>
        <taxon>Klebsiella</taxon>
    </lineage>
</organism>
<dbReference type="PROSITE" id="PS50819">
    <property type="entry name" value="INTEIN_ENDONUCLEASE"/>
    <property type="match status" value="1"/>
</dbReference>
<name>A0AAN5L833_KLEOX</name>
<dbReference type="SUPFAM" id="SSF51294">
    <property type="entry name" value="Hedgehog/intein (Hint) domain"/>
    <property type="match status" value="1"/>
</dbReference>
<dbReference type="Gene3D" id="2.170.16.10">
    <property type="entry name" value="Hedgehog/Intein (Hint) domain"/>
    <property type="match status" value="1"/>
</dbReference>
<dbReference type="InterPro" id="IPR004042">
    <property type="entry name" value="Intein_endonuc_central"/>
</dbReference>
<evidence type="ECO:0000259" key="1">
    <source>
        <dbReference type="PROSITE" id="PS50819"/>
    </source>
</evidence>
<comment type="caution">
    <text evidence="2">The sequence shown here is derived from an EMBL/GenBank/DDBJ whole genome shotgun (WGS) entry which is preliminary data.</text>
</comment>
<dbReference type="InterPro" id="IPR036844">
    <property type="entry name" value="Hint_dom_sf"/>
</dbReference>
<gene>
    <name evidence="2" type="ORF">I8Y21_002288</name>
</gene>
<dbReference type="Gene3D" id="3.10.28.10">
    <property type="entry name" value="Homing endonucleases"/>
    <property type="match status" value="1"/>
</dbReference>
<dbReference type="EMBL" id="DACSEO010000022">
    <property type="protein sequence ID" value="HAT1681624.1"/>
    <property type="molecule type" value="Genomic_DNA"/>
</dbReference>
<protein>
    <recommendedName>
        <fullName evidence="1">DOD-type homing endonuclease domain-containing protein</fullName>
    </recommendedName>
</protein>
<evidence type="ECO:0000313" key="3">
    <source>
        <dbReference type="Proteomes" id="UP000856143"/>
    </source>
</evidence>
<sequence>MTEHYQGPCAVERSADAVRGSQEEDTLCLSPVPSGPDVDVKGMTAGGFTKDTLVSTSEGPFHSGVLCRADKKPEVVTRDGSVLKSGGVTYRGRQEVFGLLTDSAYIKGTASHRVLRITPACTLEMAELSCLRKGDFVICQKGVFGSEVPEYEGETLDVSEAQELGRHISNMSANHHAQIPGRPLSDKFCNKTGYFSINIYNVLNRFDNFSYRVPDKLLCAPAAFIAAYLRGFFDGGTRFHLNRITATAACRELASDIVYLLSLFGINGRIMHTRTGFEVVIADASDIHLFIREIGFLNEHDFSDSGSVPVSTGIDYQALCDEYRMKASALSQEVTALPETLAELLGDLGRYKDSFIQLGLDNKFETLVLLSQPGSRVTGVTAYAMYTGREDVFGVIQEAEAGSPAWCASGIVVSDSGEAA</sequence>
<accession>A0AAN5L833</accession>
<dbReference type="InterPro" id="IPR027434">
    <property type="entry name" value="Homing_endonucl"/>
</dbReference>
<dbReference type="GO" id="GO:0004519">
    <property type="term" value="F:endonuclease activity"/>
    <property type="evidence" value="ECO:0007669"/>
    <property type="project" value="InterPro"/>
</dbReference>
<feature type="domain" description="DOD-type homing endonuclease" evidence="1">
    <location>
        <begin position="191"/>
        <end position="266"/>
    </location>
</feature>
<dbReference type="Proteomes" id="UP000856143">
    <property type="component" value="Unassembled WGS sequence"/>
</dbReference>
<dbReference type="InterPro" id="IPR004860">
    <property type="entry name" value="LAGLIDADG_dom"/>
</dbReference>
<reference evidence="2" key="1">
    <citation type="journal article" date="2018" name="Genome Biol.">
        <title>SKESA: strategic k-mer extension for scrupulous assemblies.</title>
        <authorList>
            <person name="Souvorov A."/>
            <person name="Agarwala R."/>
            <person name="Lipman D.J."/>
        </authorList>
    </citation>
    <scope>NUCLEOTIDE SEQUENCE</scope>
    <source>
        <strain evidence="2">R404</strain>
    </source>
</reference>
<dbReference type="Pfam" id="PF14528">
    <property type="entry name" value="LAGLIDADG_3"/>
    <property type="match status" value="1"/>
</dbReference>
<evidence type="ECO:0000313" key="2">
    <source>
        <dbReference type="EMBL" id="HAT1681624.1"/>
    </source>
</evidence>
<reference evidence="2" key="2">
    <citation type="submission" date="2020-11" db="EMBL/GenBank/DDBJ databases">
        <authorList>
            <consortium name="NCBI Pathogen Detection Project"/>
        </authorList>
    </citation>
    <scope>NUCLEOTIDE SEQUENCE</scope>
    <source>
        <strain evidence="2">R404</strain>
    </source>
</reference>
<dbReference type="AlphaFoldDB" id="A0AAN5L833"/>
<proteinExistence type="predicted"/>
<dbReference type="SUPFAM" id="SSF55608">
    <property type="entry name" value="Homing endonucleases"/>
    <property type="match status" value="1"/>
</dbReference>